<dbReference type="OrthoDB" id="7055905at2"/>
<dbReference type="InterPro" id="IPR002933">
    <property type="entry name" value="Peptidase_M20"/>
</dbReference>
<proteinExistence type="inferred from homology"/>
<evidence type="ECO:0000259" key="8">
    <source>
        <dbReference type="Pfam" id="PF07687"/>
    </source>
</evidence>
<dbReference type="Proteomes" id="UP000245166">
    <property type="component" value="Unassembled WGS sequence"/>
</dbReference>
<protein>
    <submittedName>
        <fullName evidence="9">Peptidase M20</fullName>
    </submittedName>
</protein>
<dbReference type="GO" id="GO:0016787">
    <property type="term" value="F:hydrolase activity"/>
    <property type="evidence" value="ECO:0007669"/>
    <property type="project" value="UniProtKB-KW"/>
</dbReference>
<keyword evidence="10" id="KW-1185">Reference proteome</keyword>
<evidence type="ECO:0000313" key="10">
    <source>
        <dbReference type="Proteomes" id="UP000245166"/>
    </source>
</evidence>
<dbReference type="Gene3D" id="3.30.70.360">
    <property type="match status" value="1"/>
</dbReference>
<keyword evidence="4" id="KW-0479">Metal-binding</keyword>
<evidence type="ECO:0000256" key="3">
    <source>
        <dbReference type="ARBA" id="ARBA00006247"/>
    </source>
</evidence>
<dbReference type="RefSeq" id="WP_109228532.1">
    <property type="nucleotide sequence ID" value="NZ_PYHR01000002.1"/>
</dbReference>
<keyword evidence="5" id="KW-0378">Hydrolase</keyword>
<reference evidence="9 10" key="1">
    <citation type="submission" date="2018-03" db="EMBL/GenBank/DDBJ databases">
        <title>Genome assembly of novel Miniimonas species PCH200.</title>
        <authorList>
            <person name="Thakur V."/>
            <person name="Kumar V."/>
            <person name="Singh D."/>
        </authorList>
    </citation>
    <scope>NUCLEOTIDE SEQUENCE [LARGE SCALE GENOMIC DNA]</scope>
    <source>
        <strain evidence="9 10">PCH200</strain>
    </source>
</reference>
<organism evidence="9 10">
    <name type="scientific">Serinibacter arcticus</name>
    <dbReference type="NCBI Taxonomy" id="1655435"/>
    <lineage>
        <taxon>Bacteria</taxon>
        <taxon>Bacillati</taxon>
        <taxon>Actinomycetota</taxon>
        <taxon>Actinomycetes</taxon>
        <taxon>Micrococcales</taxon>
        <taxon>Beutenbergiaceae</taxon>
        <taxon>Serinibacter</taxon>
    </lineage>
</organism>
<dbReference type="SUPFAM" id="SSF53187">
    <property type="entry name" value="Zn-dependent exopeptidases"/>
    <property type="match status" value="1"/>
</dbReference>
<evidence type="ECO:0000256" key="2">
    <source>
        <dbReference type="ARBA" id="ARBA00001947"/>
    </source>
</evidence>
<evidence type="ECO:0000256" key="4">
    <source>
        <dbReference type="ARBA" id="ARBA00022723"/>
    </source>
</evidence>
<dbReference type="InterPro" id="IPR010182">
    <property type="entry name" value="ArgE/DapE"/>
</dbReference>
<dbReference type="GO" id="GO:0046872">
    <property type="term" value="F:metal ion binding"/>
    <property type="evidence" value="ECO:0007669"/>
    <property type="project" value="UniProtKB-KW"/>
</dbReference>
<keyword evidence="6" id="KW-0862">Zinc</keyword>
<dbReference type="SUPFAM" id="SSF55031">
    <property type="entry name" value="Bacterial exopeptidase dimerisation domain"/>
    <property type="match status" value="1"/>
</dbReference>
<evidence type="ECO:0000256" key="7">
    <source>
        <dbReference type="ARBA" id="ARBA00023285"/>
    </source>
</evidence>
<keyword evidence="7" id="KW-0170">Cobalt</keyword>
<accession>A0A2U1ZT37</accession>
<evidence type="ECO:0000256" key="6">
    <source>
        <dbReference type="ARBA" id="ARBA00022833"/>
    </source>
</evidence>
<dbReference type="AlphaFoldDB" id="A0A2U1ZT37"/>
<dbReference type="EMBL" id="PYHR01000002">
    <property type="protein sequence ID" value="PWD50148.1"/>
    <property type="molecule type" value="Genomic_DNA"/>
</dbReference>
<dbReference type="InterPro" id="IPR011650">
    <property type="entry name" value="Peptidase_M20_dimer"/>
</dbReference>
<comment type="caution">
    <text evidence="9">The sequence shown here is derived from an EMBL/GenBank/DDBJ whole genome shotgun (WGS) entry which is preliminary data.</text>
</comment>
<dbReference type="Gene3D" id="3.40.630.10">
    <property type="entry name" value="Zn peptidases"/>
    <property type="match status" value="1"/>
</dbReference>
<dbReference type="InterPro" id="IPR050072">
    <property type="entry name" value="Peptidase_M20A"/>
</dbReference>
<name>A0A2U1ZT37_9MICO</name>
<dbReference type="NCBIfam" id="TIGR01910">
    <property type="entry name" value="DapE-ArgE"/>
    <property type="match status" value="1"/>
</dbReference>
<dbReference type="InterPro" id="IPR036264">
    <property type="entry name" value="Bact_exopeptidase_dim_dom"/>
</dbReference>
<sequence length="422" mass="44412">MPLNDAQRRVLDALDEAELVADLVASIQVPSITGTAAESDLQHRQATALTRTGMDVDLWRIDVEAIRADPAFPGDETDRSEAYGVVATTGPGLPALVLQGHVDVVPVGDLARWEAHDPFSGRIDGDVLHGRGACDMKAGVAVNLAVARAIHRSGVRLERPLAVHTVVSEEDGGLGAFATLQRGHRGDVAVITEPSEGRLVTANAGALTFEIVVPGRAAHGSSRLSGYSAIDAYLPLHRALAELERERNAGSDPRFRGNPLPYGISVGTVHAGDWASSVPDLLTVTGRLGVRIGEDPAHARAALERAVLAAGTRDPWLRDHPAVVTWPGGQFASGWIEPGHAFIAEVADCVAEVTGAPRPDEMAAPYGSDMRLYNGLGGIPTLTYGPGDVRFAHAPREQVRLSETIDVARALAALAAARCGAH</sequence>
<comment type="cofactor">
    <cofactor evidence="1">
        <name>Co(2+)</name>
        <dbReference type="ChEBI" id="CHEBI:48828"/>
    </cofactor>
</comment>
<evidence type="ECO:0000256" key="1">
    <source>
        <dbReference type="ARBA" id="ARBA00001941"/>
    </source>
</evidence>
<comment type="cofactor">
    <cofactor evidence="2">
        <name>Zn(2+)</name>
        <dbReference type="ChEBI" id="CHEBI:29105"/>
    </cofactor>
</comment>
<feature type="domain" description="Peptidase M20 dimerisation" evidence="8">
    <location>
        <begin position="202"/>
        <end position="307"/>
    </location>
</feature>
<dbReference type="Pfam" id="PF01546">
    <property type="entry name" value="Peptidase_M20"/>
    <property type="match status" value="1"/>
</dbReference>
<evidence type="ECO:0000256" key="5">
    <source>
        <dbReference type="ARBA" id="ARBA00022801"/>
    </source>
</evidence>
<dbReference type="Pfam" id="PF07687">
    <property type="entry name" value="M20_dimer"/>
    <property type="match status" value="1"/>
</dbReference>
<dbReference type="PANTHER" id="PTHR43808:SF25">
    <property type="entry name" value="PEPTIDASE M20 DIMERISATION DOMAIN-CONTAINING PROTEIN"/>
    <property type="match status" value="1"/>
</dbReference>
<gene>
    <name evidence="9" type="ORF">C8046_05165</name>
</gene>
<comment type="similarity">
    <text evidence="3">Belongs to the peptidase M20A family.</text>
</comment>
<evidence type="ECO:0000313" key="9">
    <source>
        <dbReference type="EMBL" id="PWD50148.1"/>
    </source>
</evidence>
<dbReference type="PANTHER" id="PTHR43808">
    <property type="entry name" value="ACETYLORNITHINE DEACETYLASE"/>
    <property type="match status" value="1"/>
</dbReference>